<keyword evidence="3 4" id="KW-0687">Ribonucleoprotein</keyword>
<keyword evidence="2 4" id="KW-0689">Ribosomal protein</keyword>
<dbReference type="GO" id="GO:0006412">
    <property type="term" value="P:translation"/>
    <property type="evidence" value="ECO:0007669"/>
    <property type="project" value="UniProtKB-UniRule"/>
</dbReference>
<dbReference type="PANTHER" id="PTHR14413">
    <property type="entry name" value="RIBOSOMAL PROTEIN L17"/>
    <property type="match status" value="1"/>
</dbReference>
<comment type="similarity">
    <text evidence="1 4 5">Belongs to the bacterial ribosomal protein bL17 family.</text>
</comment>
<dbReference type="NCBIfam" id="TIGR00059">
    <property type="entry name" value="L17"/>
    <property type="match status" value="1"/>
</dbReference>
<comment type="subunit">
    <text evidence="4">Part of the 50S ribosomal subunit. Contacts protein L32.</text>
</comment>
<evidence type="ECO:0000256" key="5">
    <source>
        <dbReference type="RuleBase" id="RU000660"/>
    </source>
</evidence>
<keyword evidence="6" id="KW-0175">Coiled coil</keyword>
<dbReference type="InterPro" id="IPR047859">
    <property type="entry name" value="Ribosomal_bL17_CS"/>
</dbReference>
<name>A0A1F4UNF1_UNCKA</name>
<feature type="coiled-coil region" evidence="6">
    <location>
        <begin position="111"/>
        <end position="149"/>
    </location>
</feature>
<dbReference type="EMBL" id="MEUV01000002">
    <property type="protein sequence ID" value="OGC46484.1"/>
    <property type="molecule type" value="Genomic_DNA"/>
</dbReference>
<dbReference type="InterPro" id="IPR000456">
    <property type="entry name" value="Ribosomal_bL17"/>
</dbReference>
<accession>A0A1F4UNF1</accession>
<evidence type="ECO:0000313" key="7">
    <source>
        <dbReference type="EMBL" id="OGC46484.1"/>
    </source>
</evidence>
<evidence type="ECO:0000256" key="3">
    <source>
        <dbReference type="ARBA" id="ARBA00023274"/>
    </source>
</evidence>
<dbReference type="Gene3D" id="3.90.1030.10">
    <property type="entry name" value="Ribosomal protein L17"/>
    <property type="match status" value="1"/>
</dbReference>
<organism evidence="7 8">
    <name type="scientific">candidate division WWE3 bacterium RBG_19FT_COMBO_34_6</name>
    <dbReference type="NCBI Taxonomy" id="1802612"/>
    <lineage>
        <taxon>Bacteria</taxon>
        <taxon>Katanobacteria</taxon>
    </lineage>
</organism>
<gene>
    <name evidence="4" type="primary">rplQ</name>
    <name evidence="7" type="ORF">A2V49_04030</name>
</gene>
<dbReference type="Pfam" id="PF01196">
    <property type="entry name" value="Ribosomal_L17"/>
    <property type="match status" value="1"/>
</dbReference>
<evidence type="ECO:0000256" key="2">
    <source>
        <dbReference type="ARBA" id="ARBA00022980"/>
    </source>
</evidence>
<dbReference type="PANTHER" id="PTHR14413:SF16">
    <property type="entry name" value="LARGE RIBOSOMAL SUBUNIT PROTEIN BL17M"/>
    <property type="match status" value="1"/>
</dbReference>
<dbReference type="PROSITE" id="PS01167">
    <property type="entry name" value="RIBOSOMAL_L17"/>
    <property type="match status" value="1"/>
</dbReference>
<comment type="caution">
    <text evidence="7">The sequence shown here is derived from an EMBL/GenBank/DDBJ whole genome shotgun (WGS) entry which is preliminary data.</text>
</comment>
<evidence type="ECO:0000313" key="8">
    <source>
        <dbReference type="Proteomes" id="UP000178615"/>
    </source>
</evidence>
<dbReference type="GO" id="GO:0022625">
    <property type="term" value="C:cytosolic large ribosomal subunit"/>
    <property type="evidence" value="ECO:0007669"/>
    <property type="project" value="TreeGrafter"/>
</dbReference>
<sequence>MRHRVVTKTLNRDTEHRKALLKNLSTSLVLHEKIVTTIAKAKYLRPHFEKLITKARKGPNFNNVKYLKTMLTTDDAVKKILNDVAPRFLQVNGGYTRIIKMSERIGDNAPLARIELTLVKKKEKKEETKADQKKIIKQKEEKIKKTKEKAKK</sequence>
<evidence type="ECO:0000256" key="4">
    <source>
        <dbReference type="HAMAP-Rule" id="MF_01368"/>
    </source>
</evidence>
<proteinExistence type="inferred from homology"/>
<evidence type="ECO:0000256" key="1">
    <source>
        <dbReference type="ARBA" id="ARBA00008777"/>
    </source>
</evidence>
<dbReference type="AlphaFoldDB" id="A0A1F4UNF1"/>
<reference evidence="7 8" key="1">
    <citation type="journal article" date="2016" name="Nat. Commun.">
        <title>Thousands of microbial genomes shed light on interconnected biogeochemical processes in an aquifer system.</title>
        <authorList>
            <person name="Anantharaman K."/>
            <person name="Brown C.T."/>
            <person name="Hug L.A."/>
            <person name="Sharon I."/>
            <person name="Castelle C.J."/>
            <person name="Probst A.J."/>
            <person name="Thomas B.C."/>
            <person name="Singh A."/>
            <person name="Wilkins M.J."/>
            <person name="Karaoz U."/>
            <person name="Brodie E.L."/>
            <person name="Williams K.H."/>
            <person name="Hubbard S.S."/>
            <person name="Banfield J.F."/>
        </authorList>
    </citation>
    <scope>NUCLEOTIDE SEQUENCE [LARGE SCALE GENOMIC DNA]</scope>
</reference>
<dbReference type="GO" id="GO:0003735">
    <property type="term" value="F:structural constituent of ribosome"/>
    <property type="evidence" value="ECO:0007669"/>
    <property type="project" value="InterPro"/>
</dbReference>
<dbReference type="HAMAP" id="MF_01368">
    <property type="entry name" value="Ribosomal_bL17"/>
    <property type="match status" value="1"/>
</dbReference>
<dbReference type="InterPro" id="IPR036373">
    <property type="entry name" value="Ribosomal_bL17_sf"/>
</dbReference>
<protein>
    <recommendedName>
        <fullName evidence="4">Large ribosomal subunit protein bL17</fullName>
    </recommendedName>
</protein>
<evidence type="ECO:0000256" key="6">
    <source>
        <dbReference type="SAM" id="Coils"/>
    </source>
</evidence>
<dbReference type="Proteomes" id="UP000178615">
    <property type="component" value="Unassembled WGS sequence"/>
</dbReference>
<dbReference type="SUPFAM" id="SSF64263">
    <property type="entry name" value="Prokaryotic ribosomal protein L17"/>
    <property type="match status" value="1"/>
</dbReference>